<keyword evidence="2" id="KW-1185">Reference proteome</keyword>
<gene>
    <name evidence="1" type="ORF">FC72_GL000530</name>
</gene>
<evidence type="ECO:0000313" key="1">
    <source>
        <dbReference type="EMBL" id="KRK64359.1"/>
    </source>
</evidence>
<dbReference type="Proteomes" id="UP000050929">
    <property type="component" value="Unassembled WGS sequence"/>
</dbReference>
<evidence type="ECO:0008006" key="3">
    <source>
        <dbReference type="Google" id="ProtNLM"/>
    </source>
</evidence>
<dbReference type="OrthoDB" id="2146187at2"/>
<comment type="caution">
    <text evidence="1">The sequence shown here is derived from an EMBL/GenBank/DDBJ whole genome shotgun (WGS) entry which is preliminary data.</text>
</comment>
<proteinExistence type="predicted"/>
<protein>
    <recommendedName>
        <fullName evidence="3">HK97 gp10 family phage protein</fullName>
    </recommendedName>
</protein>
<evidence type="ECO:0000313" key="2">
    <source>
        <dbReference type="Proteomes" id="UP000050929"/>
    </source>
</evidence>
<sequence length="147" mass="16555">MTKLDLVEGLEQLDNELGKLIPTETQKKAMTKAGAEVYKQLLTKNMNNSLHKGKHSRDTKIDLSKSISMRYKSEDGATFVGFKNDKENPGYIARFLNDGYMAHGGKGKNSHSTKYIPGLHFQEHSIEESKHDVLEAEAKVYRQLNGD</sequence>
<name>A0A0R1JAY3_9LACO</name>
<dbReference type="STRING" id="1423811.FC72_GL000530"/>
<dbReference type="AlphaFoldDB" id="A0A0R1JAY3"/>
<dbReference type="PATRIC" id="fig|1423811.3.peg.537"/>
<dbReference type="InterPro" id="IPR010064">
    <property type="entry name" value="HK97-gp10_tail"/>
</dbReference>
<dbReference type="Pfam" id="PF04883">
    <property type="entry name" value="HK97-gp10_like"/>
    <property type="match status" value="1"/>
</dbReference>
<organism evidence="1 2">
    <name type="scientific">Companilactobacillus tucceti DSM 20183</name>
    <dbReference type="NCBI Taxonomy" id="1423811"/>
    <lineage>
        <taxon>Bacteria</taxon>
        <taxon>Bacillati</taxon>
        <taxon>Bacillota</taxon>
        <taxon>Bacilli</taxon>
        <taxon>Lactobacillales</taxon>
        <taxon>Lactobacillaceae</taxon>
        <taxon>Companilactobacillus</taxon>
    </lineage>
</organism>
<reference evidence="1 2" key="1">
    <citation type="journal article" date="2015" name="Genome Announc.">
        <title>Expanding the biotechnology potential of lactobacilli through comparative genomics of 213 strains and associated genera.</title>
        <authorList>
            <person name="Sun Z."/>
            <person name="Harris H.M."/>
            <person name="McCann A."/>
            <person name="Guo C."/>
            <person name="Argimon S."/>
            <person name="Zhang W."/>
            <person name="Yang X."/>
            <person name="Jeffery I.B."/>
            <person name="Cooney J.C."/>
            <person name="Kagawa T.F."/>
            <person name="Liu W."/>
            <person name="Song Y."/>
            <person name="Salvetti E."/>
            <person name="Wrobel A."/>
            <person name="Rasinkangas P."/>
            <person name="Parkhill J."/>
            <person name="Rea M.C."/>
            <person name="O'Sullivan O."/>
            <person name="Ritari J."/>
            <person name="Douillard F.P."/>
            <person name="Paul Ross R."/>
            <person name="Yang R."/>
            <person name="Briner A.E."/>
            <person name="Felis G.E."/>
            <person name="de Vos W.M."/>
            <person name="Barrangou R."/>
            <person name="Klaenhammer T.R."/>
            <person name="Caufield P.W."/>
            <person name="Cui Y."/>
            <person name="Zhang H."/>
            <person name="O'Toole P.W."/>
        </authorList>
    </citation>
    <scope>NUCLEOTIDE SEQUENCE [LARGE SCALE GENOMIC DNA]</scope>
    <source>
        <strain evidence="1 2">DSM 20183</strain>
    </source>
</reference>
<accession>A0A0R1JAY3</accession>
<dbReference type="EMBL" id="AZDG01000013">
    <property type="protein sequence ID" value="KRK64359.1"/>
    <property type="molecule type" value="Genomic_DNA"/>
</dbReference>